<comment type="caution">
    <text evidence="2">The sequence shown here is derived from an EMBL/GenBank/DDBJ whole genome shotgun (WGS) entry which is preliminary data.</text>
</comment>
<accession>A0ABN1A892</accession>
<name>A0ABN1A892_9ACTN</name>
<protein>
    <submittedName>
        <fullName evidence="2">Uncharacterized protein</fullName>
    </submittedName>
</protein>
<gene>
    <name evidence="2" type="ORF">GCM10010361_37850</name>
</gene>
<evidence type="ECO:0000313" key="2">
    <source>
        <dbReference type="EMBL" id="GAA0470059.1"/>
    </source>
</evidence>
<feature type="region of interest" description="Disordered" evidence="1">
    <location>
        <begin position="1"/>
        <end position="87"/>
    </location>
</feature>
<keyword evidence="3" id="KW-1185">Reference proteome</keyword>
<evidence type="ECO:0000256" key="1">
    <source>
        <dbReference type="SAM" id="MobiDB-lite"/>
    </source>
</evidence>
<reference evidence="2 3" key="1">
    <citation type="journal article" date="2019" name="Int. J. Syst. Evol. Microbiol.">
        <title>The Global Catalogue of Microorganisms (GCM) 10K type strain sequencing project: providing services to taxonomists for standard genome sequencing and annotation.</title>
        <authorList>
            <consortium name="The Broad Institute Genomics Platform"/>
            <consortium name="The Broad Institute Genome Sequencing Center for Infectious Disease"/>
            <person name="Wu L."/>
            <person name="Ma J."/>
        </authorList>
    </citation>
    <scope>NUCLEOTIDE SEQUENCE [LARGE SCALE GENOMIC DNA]</scope>
    <source>
        <strain evidence="2 3">JCM 4805</strain>
    </source>
</reference>
<feature type="compositionally biased region" description="Basic and acidic residues" evidence="1">
    <location>
        <begin position="17"/>
        <end position="26"/>
    </location>
</feature>
<dbReference type="Proteomes" id="UP001500909">
    <property type="component" value="Unassembled WGS sequence"/>
</dbReference>
<proteinExistence type="predicted"/>
<evidence type="ECO:0000313" key="3">
    <source>
        <dbReference type="Proteomes" id="UP001500909"/>
    </source>
</evidence>
<sequence length="108" mass="11531">MRSSKRAPALRAAAADSRTDPPRLPELRAPPTQYARPPPGPSTSVDLSLRPVARRPVPPTGRPLTCPSALSSVDLSIDPSPVDRTGTVTLRIPSDRHRDGCVSVTPHQ</sequence>
<organism evidence="2 3">
    <name type="scientific">Streptomyces olivaceiscleroticus</name>
    <dbReference type="NCBI Taxonomy" id="68245"/>
    <lineage>
        <taxon>Bacteria</taxon>
        <taxon>Bacillati</taxon>
        <taxon>Actinomycetota</taxon>
        <taxon>Actinomycetes</taxon>
        <taxon>Kitasatosporales</taxon>
        <taxon>Streptomycetaceae</taxon>
        <taxon>Streptomyces</taxon>
    </lineage>
</organism>
<dbReference type="EMBL" id="BAAABY010000026">
    <property type="protein sequence ID" value="GAA0470059.1"/>
    <property type="molecule type" value="Genomic_DNA"/>
</dbReference>
<feature type="compositionally biased region" description="Low complexity" evidence="1">
    <location>
        <begin position="1"/>
        <end position="16"/>
    </location>
</feature>